<evidence type="ECO:0000313" key="2">
    <source>
        <dbReference type="Proteomes" id="UP001140234"/>
    </source>
</evidence>
<name>A0ACC1JIN3_9FUNG</name>
<proteinExistence type="predicted"/>
<comment type="caution">
    <text evidence="1">The sequence shown here is derived from an EMBL/GenBank/DDBJ whole genome shotgun (WGS) entry which is preliminary data.</text>
</comment>
<sequence>MYDDSRLVAVVTGGNRGIGKAIVRQLLLQTDKPLIVYLTARNVDRGRQAFDELRHEQLRREEEAEAGGHSNELRFHQLDVADAASIQAFIDYLTLMHGEQSVDILINNAGGVVRRPAEPAAVGRAPREEDAVVRTCDADSAYRAVHMNYFTAVSMTSMALPHMRERGRVVFLATALAHLGIFSGDLPRVLTSDTLTVAGLNIVENGFISSVAKGTFASYGFPPMPFAVAKAGLIAYARLLARQHDADPRQLLFAAACPGYVQTGMTGPYAPLTPDEGAETPVYLALTDSRRLLRHNGWL</sequence>
<dbReference type="EMBL" id="JANBUJ010004053">
    <property type="protein sequence ID" value="KAJ2758610.1"/>
    <property type="molecule type" value="Genomic_DNA"/>
</dbReference>
<keyword evidence="2" id="KW-1185">Reference proteome</keyword>
<dbReference type="Proteomes" id="UP001140234">
    <property type="component" value="Unassembled WGS sequence"/>
</dbReference>
<feature type="non-terminal residue" evidence="1">
    <location>
        <position position="299"/>
    </location>
</feature>
<gene>
    <name evidence="1" type="ORF">IWQ57_006781</name>
</gene>
<organism evidence="1 2">
    <name type="scientific">Coemansia nantahalensis</name>
    <dbReference type="NCBI Taxonomy" id="2789366"/>
    <lineage>
        <taxon>Eukaryota</taxon>
        <taxon>Fungi</taxon>
        <taxon>Fungi incertae sedis</taxon>
        <taxon>Zoopagomycota</taxon>
        <taxon>Kickxellomycotina</taxon>
        <taxon>Kickxellomycetes</taxon>
        <taxon>Kickxellales</taxon>
        <taxon>Kickxellaceae</taxon>
        <taxon>Coemansia</taxon>
    </lineage>
</organism>
<evidence type="ECO:0000313" key="1">
    <source>
        <dbReference type="EMBL" id="KAJ2758610.1"/>
    </source>
</evidence>
<accession>A0ACC1JIN3</accession>
<reference evidence="1" key="1">
    <citation type="submission" date="2022-07" db="EMBL/GenBank/DDBJ databases">
        <title>Phylogenomic reconstructions and comparative analyses of Kickxellomycotina fungi.</title>
        <authorList>
            <person name="Reynolds N.K."/>
            <person name="Stajich J.E."/>
            <person name="Barry K."/>
            <person name="Grigoriev I.V."/>
            <person name="Crous P."/>
            <person name="Smith M.E."/>
        </authorList>
    </citation>
    <scope>NUCLEOTIDE SEQUENCE</scope>
    <source>
        <strain evidence="1">CBS 109366</strain>
    </source>
</reference>
<protein>
    <submittedName>
        <fullName evidence="1">Uncharacterized protein</fullName>
    </submittedName>
</protein>